<dbReference type="Proteomes" id="UP000430670">
    <property type="component" value="Unassembled WGS sequence"/>
</dbReference>
<comment type="caution">
    <text evidence="1">The sequence shown here is derived from an EMBL/GenBank/DDBJ whole genome shotgun (WGS) entry which is preliminary data.</text>
</comment>
<dbReference type="AlphaFoldDB" id="A0A6I3SFM1"/>
<dbReference type="EMBL" id="WNKU01000001">
    <property type="protein sequence ID" value="MTV47726.1"/>
    <property type="molecule type" value="Genomic_DNA"/>
</dbReference>
<evidence type="ECO:0000313" key="2">
    <source>
        <dbReference type="Proteomes" id="UP000430670"/>
    </source>
</evidence>
<dbReference type="OrthoDB" id="1957974at2"/>
<protein>
    <submittedName>
        <fullName evidence="1">Uncharacterized protein</fullName>
    </submittedName>
</protein>
<reference evidence="1 2" key="1">
    <citation type="submission" date="2019-11" db="EMBL/GenBank/DDBJ databases">
        <title>Whole-genome sequence of a the green, strictly anaerobic photosynthetic bacterium Heliobacillus mobilis DSM 6151.</title>
        <authorList>
            <person name="Kyndt J.A."/>
            <person name="Meyer T.E."/>
        </authorList>
    </citation>
    <scope>NUCLEOTIDE SEQUENCE [LARGE SCALE GENOMIC DNA]</scope>
    <source>
        <strain evidence="1 2">DSM 6151</strain>
    </source>
</reference>
<accession>A0A6I3SFM1</accession>
<keyword evidence="2" id="KW-1185">Reference proteome</keyword>
<proteinExistence type="predicted"/>
<sequence length="174" mass="19799">MDLEGTHEKRMAIPEGQVPEGLFSKKDLHCIARHIQEYVESLKEAREYSPNACQYCDYAISDSCTSSKGLLDPWPAFLKLSRITNVNISPCKSTTCVQEVQVPERLTTVEYDVRDLAKVWLTSDEAFYQMISIMEGAITLMTPEISEFCEVPFSNCYLIGIREDKRVSLSEEAR</sequence>
<dbReference type="RefSeq" id="WP_155474801.1">
    <property type="nucleotide sequence ID" value="NZ_WNKU01000001.1"/>
</dbReference>
<name>A0A6I3SFM1_HELMO</name>
<gene>
    <name evidence="1" type="ORF">GJ688_01855</name>
</gene>
<organism evidence="1 2">
    <name type="scientific">Heliobacterium mobile</name>
    <name type="common">Heliobacillus mobilis</name>
    <dbReference type="NCBI Taxonomy" id="28064"/>
    <lineage>
        <taxon>Bacteria</taxon>
        <taxon>Bacillati</taxon>
        <taxon>Bacillota</taxon>
        <taxon>Clostridia</taxon>
        <taxon>Eubacteriales</taxon>
        <taxon>Heliobacteriaceae</taxon>
        <taxon>Heliobacterium</taxon>
    </lineage>
</organism>
<evidence type="ECO:0000313" key="1">
    <source>
        <dbReference type="EMBL" id="MTV47726.1"/>
    </source>
</evidence>